<sequence length="502" mass="56095">MEVEETLLTKQKIHRISRAIKKQELSLYNCLKSIDEDLRFVEEVRQWYKGIPVLANLRCGLWYAPKPEGTCYFKSTDGHNNNWSFSLSRLNLNVAKVAAQKGGCIIVDATRKGKKFPDAMNKTIPIWTTVLNRAIRLRRESHELPGNAHPQSRWDTALHLPLWVSDVERSAIEGRMDCWVQNLIQVAKEELLDLSDALQKPLRPLWISQNSVVWLNEIPKVHELDFHPIILLSASQVTSYPRRESDWVYIPGAGDDEESWAGGLQPKDFHTYRWELLDAGPLQIKPLVSSIVAKRQGSLGTTQALQCQDLSPVLSVPRVVDTHHPAPMGCIAVTSGITVGNQNSFTIVGDTGLAIGGGKFVVNEEDVTHVSAVIDLRTSRDDELKSLNQQKNILPMPVKSAKLDKHGVEHALEKAVPFALEYLSQKRPLLILCDTGTDNSVCVAIAILLLAGGSRNAAFKRKPEPITKGVVREFLAMLSSYYPFACPSRAGLRQVYNYCLKV</sequence>
<dbReference type="InterPro" id="IPR033449">
    <property type="entry name" value="Rit1_N"/>
</dbReference>
<dbReference type="InterPro" id="IPR033421">
    <property type="entry name" value="Rit1_DUSP-like"/>
</dbReference>
<dbReference type="InterPro" id="IPR007306">
    <property type="entry name" value="Rit1"/>
</dbReference>
<evidence type="ECO:0000313" key="3">
    <source>
        <dbReference type="EMBL" id="CAE0608645.1"/>
    </source>
</evidence>
<proteinExistence type="predicted"/>
<dbReference type="GO" id="GO:0019988">
    <property type="term" value="P:charged-tRNA amino acid modification"/>
    <property type="evidence" value="ECO:0007669"/>
    <property type="project" value="InterPro"/>
</dbReference>
<dbReference type="PANTHER" id="PTHR31811">
    <property type="entry name" value="TRNA A64-2'-O-RIBOSYLPHOSPHATE TRANSFERASE"/>
    <property type="match status" value="1"/>
</dbReference>
<evidence type="ECO:0008006" key="4">
    <source>
        <dbReference type="Google" id="ProtNLM"/>
    </source>
</evidence>
<accession>A0A7S3XDB8</accession>
<name>A0A7S3XDB8_9CHLO</name>
<feature type="domain" description="Rit1 DUSP-like" evidence="1">
    <location>
        <begin position="393"/>
        <end position="498"/>
    </location>
</feature>
<protein>
    <recommendedName>
        <fullName evidence="4">Initiator tRNA phosphoribosyl transferase</fullName>
    </recommendedName>
</protein>
<dbReference type="PANTHER" id="PTHR31811:SF0">
    <property type="entry name" value="TRNA A64-2'-O-RIBOSYLPHOSPHATE TRANSFERASE"/>
    <property type="match status" value="1"/>
</dbReference>
<dbReference type="AlphaFoldDB" id="A0A7S3XDB8"/>
<dbReference type="GO" id="GO:0043399">
    <property type="term" value="F:tRNA adenosine(64)-2'-O-ribosylphosphate transferase activity"/>
    <property type="evidence" value="ECO:0007669"/>
    <property type="project" value="InterPro"/>
</dbReference>
<evidence type="ECO:0000259" key="2">
    <source>
        <dbReference type="Pfam" id="PF17184"/>
    </source>
</evidence>
<organism evidence="3">
    <name type="scientific">Picocystis salinarum</name>
    <dbReference type="NCBI Taxonomy" id="88271"/>
    <lineage>
        <taxon>Eukaryota</taxon>
        <taxon>Viridiplantae</taxon>
        <taxon>Chlorophyta</taxon>
        <taxon>Picocystophyceae</taxon>
        <taxon>Picocystales</taxon>
        <taxon>Picocystaceae</taxon>
        <taxon>Picocystis</taxon>
    </lineage>
</organism>
<dbReference type="PIRSF" id="PIRSF007747">
    <property type="entry name" value="Ribosyl_Ptfrase"/>
    <property type="match status" value="1"/>
</dbReference>
<dbReference type="EMBL" id="HBIS01002765">
    <property type="protein sequence ID" value="CAE0608645.1"/>
    <property type="molecule type" value="Transcribed_RNA"/>
</dbReference>
<dbReference type="Pfam" id="PF04179">
    <property type="entry name" value="Init_tRNA_PT"/>
    <property type="match status" value="1"/>
</dbReference>
<dbReference type="GO" id="GO:0005737">
    <property type="term" value="C:cytoplasm"/>
    <property type="evidence" value="ECO:0007669"/>
    <property type="project" value="TreeGrafter"/>
</dbReference>
<dbReference type="Gene3D" id="3.90.190.10">
    <property type="entry name" value="Protein tyrosine phosphatase superfamily"/>
    <property type="match status" value="1"/>
</dbReference>
<evidence type="ECO:0000259" key="1">
    <source>
        <dbReference type="Pfam" id="PF04179"/>
    </source>
</evidence>
<gene>
    <name evidence="3" type="ORF">PSAL00342_LOCUS2464</name>
</gene>
<dbReference type="InterPro" id="IPR029021">
    <property type="entry name" value="Prot-tyrosine_phosphatase-like"/>
</dbReference>
<feature type="domain" description="Rit1 N-terminal" evidence="2">
    <location>
        <begin position="20"/>
        <end position="292"/>
    </location>
</feature>
<dbReference type="Pfam" id="PF17184">
    <property type="entry name" value="Rit1_C"/>
    <property type="match status" value="1"/>
</dbReference>
<reference evidence="3" key="1">
    <citation type="submission" date="2021-01" db="EMBL/GenBank/DDBJ databases">
        <authorList>
            <person name="Corre E."/>
            <person name="Pelletier E."/>
            <person name="Niang G."/>
            <person name="Scheremetjew M."/>
            <person name="Finn R."/>
            <person name="Kale V."/>
            <person name="Holt S."/>
            <person name="Cochrane G."/>
            <person name="Meng A."/>
            <person name="Brown T."/>
            <person name="Cohen L."/>
        </authorList>
    </citation>
    <scope>NUCLEOTIDE SEQUENCE</scope>
    <source>
        <strain evidence="3">CCMP1897</strain>
    </source>
</reference>